<reference evidence="1" key="1">
    <citation type="journal article" date="2014" name="Int. J. Syst. Evol. Microbiol.">
        <title>Complete genome sequence of Corynebacterium casei LMG S-19264T (=DSM 44701T), isolated from a smear-ripened cheese.</title>
        <authorList>
            <consortium name="US DOE Joint Genome Institute (JGI-PGF)"/>
            <person name="Walter F."/>
            <person name="Albersmeier A."/>
            <person name="Kalinowski J."/>
            <person name="Ruckert C."/>
        </authorList>
    </citation>
    <scope>NUCLEOTIDE SEQUENCE</scope>
    <source>
        <strain evidence="1">CGMCC 1.12408</strain>
    </source>
</reference>
<organism evidence="1 2">
    <name type="scientific">Ornithinibacillus halotolerans</name>
    <dbReference type="NCBI Taxonomy" id="1274357"/>
    <lineage>
        <taxon>Bacteria</taxon>
        <taxon>Bacillati</taxon>
        <taxon>Bacillota</taxon>
        <taxon>Bacilli</taxon>
        <taxon>Bacillales</taxon>
        <taxon>Bacillaceae</taxon>
        <taxon>Ornithinibacillus</taxon>
    </lineage>
</organism>
<evidence type="ECO:0000313" key="2">
    <source>
        <dbReference type="Proteomes" id="UP000613512"/>
    </source>
</evidence>
<protein>
    <submittedName>
        <fullName evidence="1">Uncharacterized protein</fullName>
    </submittedName>
</protein>
<gene>
    <name evidence="1" type="ORF">GCM10008025_11830</name>
</gene>
<dbReference type="EMBL" id="BMEY01000005">
    <property type="protein sequence ID" value="GGA69509.1"/>
    <property type="molecule type" value="Genomic_DNA"/>
</dbReference>
<reference evidence="1" key="2">
    <citation type="submission" date="2020-09" db="EMBL/GenBank/DDBJ databases">
        <authorList>
            <person name="Sun Q."/>
            <person name="Zhou Y."/>
        </authorList>
    </citation>
    <scope>NUCLEOTIDE SEQUENCE</scope>
    <source>
        <strain evidence="1">CGMCC 1.12408</strain>
    </source>
</reference>
<dbReference type="Proteomes" id="UP000613512">
    <property type="component" value="Unassembled WGS sequence"/>
</dbReference>
<evidence type="ECO:0000313" key="1">
    <source>
        <dbReference type="EMBL" id="GGA69509.1"/>
    </source>
</evidence>
<dbReference type="RefSeq" id="WP_188383782.1">
    <property type="nucleotide sequence ID" value="NZ_BMEY01000005.1"/>
</dbReference>
<keyword evidence="2" id="KW-1185">Reference proteome</keyword>
<accession>A0A916W5X2</accession>
<name>A0A916W5X2_9BACI</name>
<dbReference type="AlphaFoldDB" id="A0A916W5X2"/>
<comment type="caution">
    <text evidence="1">The sequence shown here is derived from an EMBL/GenBank/DDBJ whole genome shotgun (WGS) entry which is preliminary data.</text>
</comment>
<proteinExistence type="predicted"/>
<sequence length="180" mass="20945">MQLKLFRVFNRESTLPKIDSYFSDYLTVSDYTVGIPYDYGKNNYKKLLEVMKNMEVKQFIITPEKFFKLLNSSINEGYFLSDIQFLESVPAEHQELITHYKNNINSILNPFEKQSMATKLFSELDWLITDESIDIKKINIRINSDATPIQVDVEIYNNGVILLDDISVKEKVVNLLTGIE</sequence>